<feature type="chain" id="PRO_5039193416" evidence="2">
    <location>
        <begin position="23"/>
        <end position="627"/>
    </location>
</feature>
<name>A0A3D9ZII3_9ACTN</name>
<gene>
    <name evidence="3" type="ORF">DFJ67_2259</name>
</gene>
<dbReference type="EMBL" id="QUMQ01000001">
    <property type="protein sequence ID" value="REF96282.1"/>
    <property type="molecule type" value="Genomic_DNA"/>
</dbReference>
<feature type="signal peptide" evidence="2">
    <location>
        <begin position="1"/>
        <end position="22"/>
    </location>
</feature>
<accession>A0A3D9ZII3</accession>
<dbReference type="InterPro" id="IPR019198">
    <property type="entry name" value="Beta_propeller_containing"/>
</dbReference>
<evidence type="ECO:0000256" key="2">
    <source>
        <dbReference type="SAM" id="SignalP"/>
    </source>
</evidence>
<sequence>MTNARRAAYAVVAVLLVSGCTASPSPAPAPAPVVALPAPAFKLVAFDSCADVLGGLKSAAKAVVTPWGFNGGMMSARRTASAFAAGDQAAKSVPEPAGVGFSGTNTQETGVDEPDLVKTDGRRIVTVTGGMLRVLDPATRRMTGRLDLTAGTDEYLADASLLLSGDRALVLMSQGGPGRRFPAADVATAQSKLLSYGDLTFRLVTVDLAGTRPAVVSSFTIDGALVDARQVGATARIVVRSTPRLDFPFRENATEAQRLAENRRVIDRSTVDDWLPRWSSDSASGHIDCGAVRKPDTFSGTSLLTVLSFDIGAPLGTGDPTTIVADGNFVYGSGASLYVANDESWRGIRSDFGTAFVLPQDQETKIYRFDITGSGPPRFVASGSVPGTLLNQYAMSEYDGHLRVATTRASSSSVYVLRSTDMSKVGSVGGLGKNEQIYAVRFTGPVGYVVTFRQTDPLYTLDLHNPASPAVAGELKINGYSSYLHPIDANHVIGVGQDADSRGRVLGTQVSVFDVSDLSSPRRVAQHVVKNGWSEAESDPHAFLYWPETGLLVVPLSAQTTYGALALRLSGSRLEQLATVRHPTSTPWQGSIRRSLMVGGTLWTVSDGGMRATDTTSMRDAAWIPFT</sequence>
<evidence type="ECO:0000256" key="1">
    <source>
        <dbReference type="SAM" id="MobiDB-lite"/>
    </source>
</evidence>
<dbReference type="OrthoDB" id="9778998at2"/>
<organism evidence="3 4">
    <name type="scientific">Asanoa ferruginea</name>
    <dbReference type="NCBI Taxonomy" id="53367"/>
    <lineage>
        <taxon>Bacteria</taxon>
        <taxon>Bacillati</taxon>
        <taxon>Actinomycetota</taxon>
        <taxon>Actinomycetes</taxon>
        <taxon>Micromonosporales</taxon>
        <taxon>Micromonosporaceae</taxon>
        <taxon>Asanoa</taxon>
    </lineage>
</organism>
<evidence type="ECO:0000313" key="4">
    <source>
        <dbReference type="Proteomes" id="UP000256913"/>
    </source>
</evidence>
<protein>
    <submittedName>
        <fullName evidence="3">Beta propeller domain-containing protein</fullName>
    </submittedName>
</protein>
<dbReference type="PROSITE" id="PS51257">
    <property type="entry name" value="PROKAR_LIPOPROTEIN"/>
    <property type="match status" value="1"/>
</dbReference>
<keyword evidence="4" id="KW-1185">Reference proteome</keyword>
<evidence type="ECO:0000313" key="3">
    <source>
        <dbReference type="EMBL" id="REF96282.1"/>
    </source>
</evidence>
<proteinExistence type="predicted"/>
<feature type="region of interest" description="Disordered" evidence="1">
    <location>
        <begin position="94"/>
        <end position="114"/>
    </location>
</feature>
<dbReference type="Proteomes" id="UP000256913">
    <property type="component" value="Unassembled WGS sequence"/>
</dbReference>
<dbReference type="Pfam" id="PF09826">
    <property type="entry name" value="Beta_propel"/>
    <property type="match status" value="1"/>
</dbReference>
<reference evidence="3 4" key="1">
    <citation type="submission" date="2018-08" db="EMBL/GenBank/DDBJ databases">
        <title>Sequencing the genomes of 1000 actinobacteria strains.</title>
        <authorList>
            <person name="Klenk H.-P."/>
        </authorList>
    </citation>
    <scope>NUCLEOTIDE SEQUENCE [LARGE SCALE GENOMIC DNA]</scope>
    <source>
        <strain evidence="3 4">DSM 44099</strain>
    </source>
</reference>
<dbReference type="AlphaFoldDB" id="A0A3D9ZII3"/>
<keyword evidence="2" id="KW-0732">Signal</keyword>
<comment type="caution">
    <text evidence="3">The sequence shown here is derived from an EMBL/GenBank/DDBJ whole genome shotgun (WGS) entry which is preliminary data.</text>
</comment>